<keyword evidence="1" id="KW-0472">Membrane</keyword>
<keyword evidence="1" id="KW-1133">Transmembrane helix</keyword>
<name>A0A8J2V888_9FLAO</name>
<keyword evidence="3" id="KW-1185">Reference proteome</keyword>
<accession>A0A8J2V888</accession>
<evidence type="ECO:0008006" key="4">
    <source>
        <dbReference type="Google" id="ProtNLM"/>
    </source>
</evidence>
<comment type="caution">
    <text evidence="2">The sequence shown here is derived from an EMBL/GenBank/DDBJ whole genome shotgun (WGS) entry which is preliminary data.</text>
</comment>
<dbReference type="EMBL" id="BMGK01000001">
    <property type="protein sequence ID" value="GGD81200.1"/>
    <property type="molecule type" value="Genomic_DNA"/>
</dbReference>
<dbReference type="AlphaFoldDB" id="A0A8J2V888"/>
<protein>
    <recommendedName>
        <fullName evidence="4">DUF4381 domain-containing protein</fullName>
    </recommendedName>
</protein>
<evidence type="ECO:0000313" key="2">
    <source>
        <dbReference type="EMBL" id="GGD81200.1"/>
    </source>
</evidence>
<reference evidence="2" key="1">
    <citation type="journal article" date="2014" name="Int. J. Syst. Evol. Microbiol.">
        <title>Complete genome sequence of Corynebacterium casei LMG S-19264T (=DSM 44701T), isolated from a smear-ripened cheese.</title>
        <authorList>
            <consortium name="US DOE Joint Genome Institute (JGI-PGF)"/>
            <person name="Walter F."/>
            <person name="Albersmeier A."/>
            <person name="Kalinowski J."/>
            <person name="Ruckert C."/>
        </authorList>
    </citation>
    <scope>NUCLEOTIDE SEQUENCE</scope>
    <source>
        <strain evidence="2">CGMCC 1.12924</strain>
    </source>
</reference>
<gene>
    <name evidence="2" type="ORF">GCM10011312_01920</name>
</gene>
<dbReference type="RefSeq" id="WP_188438558.1">
    <property type="nucleotide sequence ID" value="NZ_BMGK01000001.1"/>
</dbReference>
<feature type="transmembrane region" description="Helical" evidence="1">
    <location>
        <begin position="343"/>
        <end position="366"/>
    </location>
</feature>
<proteinExistence type="predicted"/>
<reference evidence="2" key="2">
    <citation type="submission" date="2020-09" db="EMBL/GenBank/DDBJ databases">
        <authorList>
            <person name="Sun Q."/>
            <person name="Zhou Y."/>
        </authorList>
    </citation>
    <scope>NUCLEOTIDE SEQUENCE</scope>
    <source>
        <strain evidence="2">CGMCC 1.12924</strain>
    </source>
</reference>
<keyword evidence="1" id="KW-0812">Transmembrane</keyword>
<sequence length="548" mass="62856">MNQKFNTNQFKINLPGNSRLILLLFITIGFSYTSLAQVQATLDTTALKIGEEFQYTIEVVSDSTDTVQFPEGQRFLPLEVIEYYPTDSVFENQKTRLIKKYGLTQFDSGRYVIPSQMVSINNQNFYTDSLLVEVFDVEVDTLKQKMFDIKPAIEVLPVKSNWLNYLFWTLLIVLALILLGYLIFKQKKKIELAKQQLPPFEEALVALQTLDTSAFLRENKIKEYYSGLTEIVKRYLDREVDEAALESTTDELISKLQLHKDAGHLDFDKATINKLREILMRADLIKFAKMQMESGQAQLDRAEIEEIIKETHESIPEPTEEEKLQDERFKEELAKKKRRKKRLLIVTGVAAFLMIALAVATLLFGINQIKDTLLGNYTRSLVEKTWVKSEYGYPAVILESPDVLVRKTSDEEFVISKNLEDIFTFGDIREKIYVYIGSSKTQDTTPEALENIMEEKLLLLEEAGATNLIVMDEPFTTENGINGIKASGEFNISLGENKYKKEKSEYELLIFSQGGIIQEILIVIEKGDVYAQQIKDRILNSVEIEVQK</sequence>
<feature type="transmembrane region" description="Helical" evidence="1">
    <location>
        <begin position="165"/>
        <end position="184"/>
    </location>
</feature>
<dbReference type="Proteomes" id="UP000652231">
    <property type="component" value="Unassembled WGS sequence"/>
</dbReference>
<evidence type="ECO:0000313" key="3">
    <source>
        <dbReference type="Proteomes" id="UP000652231"/>
    </source>
</evidence>
<evidence type="ECO:0000256" key="1">
    <source>
        <dbReference type="SAM" id="Phobius"/>
    </source>
</evidence>
<organism evidence="2 3">
    <name type="scientific">Planktosalinus lacus</name>
    <dbReference type="NCBI Taxonomy" id="1526573"/>
    <lineage>
        <taxon>Bacteria</taxon>
        <taxon>Pseudomonadati</taxon>
        <taxon>Bacteroidota</taxon>
        <taxon>Flavobacteriia</taxon>
        <taxon>Flavobacteriales</taxon>
        <taxon>Flavobacteriaceae</taxon>
        <taxon>Planktosalinus</taxon>
    </lineage>
</organism>